<dbReference type="EMBL" id="LT629772">
    <property type="protein sequence ID" value="SDS59757.1"/>
    <property type="molecule type" value="Genomic_DNA"/>
</dbReference>
<reference evidence="1 2" key="1">
    <citation type="submission" date="2016-10" db="EMBL/GenBank/DDBJ databases">
        <authorList>
            <person name="de Groot N.N."/>
        </authorList>
    </citation>
    <scope>NUCLEOTIDE SEQUENCE [LARGE SCALE GENOMIC DNA]</scope>
    <source>
        <strain evidence="1 2">DSM 21800</strain>
    </source>
</reference>
<dbReference type="OrthoDB" id="3480714at2"/>
<evidence type="ECO:0000313" key="2">
    <source>
        <dbReference type="Proteomes" id="UP000199103"/>
    </source>
</evidence>
<sequence>MSQGSFGRMPAAVIPYVEPYDGDRRVLRLNLTTGNRMLQKGQIPPVVAIDGRQYIVYWGTVSFEIPADRACHLSVHVDSERIAQVASTLLPPGDLPVELTYATNFISGVGTLH</sequence>
<name>A0A1H1THH1_9ACTN</name>
<keyword evidence="2" id="KW-1185">Reference proteome</keyword>
<dbReference type="RefSeq" id="WP_091524909.1">
    <property type="nucleotide sequence ID" value="NZ_LT629772.1"/>
</dbReference>
<evidence type="ECO:0000313" key="1">
    <source>
        <dbReference type="EMBL" id="SDS59757.1"/>
    </source>
</evidence>
<dbReference type="STRING" id="630515.SAMN04489812_2399"/>
<gene>
    <name evidence="1" type="ORF">SAMN04489812_2399</name>
</gene>
<protein>
    <submittedName>
        <fullName evidence="1">Uncharacterized protein</fullName>
    </submittedName>
</protein>
<accession>A0A1H1THH1</accession>
<organism evidence="1 2">
    <name type="scientific">Microlunatus soli</name>
    <dbReference type="NCBI Taxonomy" id="630515"/>
    <lineage>
        <taxon>Bacteria</taxon>
        <taxon>Bacillati</taxon>
        <taxon>Actinomycetota</taxon>
        <taxon>Actinomycetes</taxon>
        <taxon>Propionibacteriales</taxon>
        <taxon>Propionibacteriaceae</taxon>
        <taxon>Microlunatus</taxon>
    </lineage>
</organism>
<dbReference type="AlphaFoldDB" id="A0A1H1THH1"/>
<dbReference type="Proteomes" id="UP000199103">
    <property type="component" value="Chromosome I"/>
</dbReference>
<proteinExistence type="predicted"/>